<dbReference type="KEGG" id="foc:113207023"/>
<dbReference type="SUPFAM" id="SSF52058">
    <property type="entry name" value="L domain-like"/>
    <property type="match status" value="1"/>
</dbReference>
<dbReference type="PANTHER" id="PTHR24373:SF275">
    <property type="entry name" value="TIR DOMAIN-CONTAINING PROTEIN"/>
    <property type="match status" value="1"/>
</dbReference>
<dbReference type="GeneID" id="113207023"/>
<dbReference type="Proteomes" id="UP000504606">
    <property type="component" value="Unplaced"/>
</dbReference>
<evidence type="ECO:0000256" key="3">
    <source>
        <dbReference type="ARBA" id="ARBA00022737"/>
    </source>
</evidence>
<evidence type="ECO:0000313" key="5">
    <source>
        <dbReference type="RefSeq" id="XP_026279163.1"/>
    </source>
</evidence>
<organism evidence="4 5">
    <name type="scientific">Frankliniella occidentalis</name>
    <name type="common">Western flower thrips</name>
    <name type="synonym">Euthrips occidentalis</name>
    <dbReference type="NCBI Taxonomy" id="133901"/>
    <lineage>
        <taxon>Eukaryota</taxon>
        <taxon>Metazoa</taxon>
        <taxon>Ecdysozoa</taxon>
        <taxon>Arthropoda</taxon>
        <taxon>Hexapoda</taxon>
        <taxon>Insecta</taxon>
        <taxon>Pterygota</taxon>
        <taxon>Neoptera</taxon>
        <taxon>Paraneoptera</taxon>
        <taxon>Thysanoptera</taxon>
        <taxon>Terebrantia</taxon>
        <taxon>Thripoidea</taxon>
        <taxon>Thripidae</taxon>
        <taxon>Frankliniella</taxon>
    </lineage>
</organism>
<proteinExistence type="predicted"/>
<evidence type="ECO:0000313" key="4">
    <source>
        <dbReference type="Proteomes" id="UP000504606"/>
    </source>
</evidence>
<keyword evidence="1" id="KW-0433">Leucine-rich repeat</keyword>
<name>A0A6J1SEP0_FRAOC</name>
<dbReference type="InterPro" id="IPR001611">
    <property type="entry name" value="Leu-rich_rpt"/>
</dbReference>
<dbReference type="PROSITE" id="PS51450">
    <property type="entry name" value="LRR"/>
    <property type="match status" value="2"/>
</dbReference>
<dbReference type="InterPro" id="IPR032675">
    <property type="entry name" value="LRR_dom_sf"/>
</dbReference>
<evidence type="ECO:0000256" key="2">
    <source>
        <dbReference type="ARBA" id="ARBA00022729"/>
    </source>
</evidence>
<dbReference type="OrthoDB" id="40118at2759"/>
<dbReference type="InterPro" id="IPR003591">
    <property type="entry name" value="Leu-rich_rpt_typical-subtyp"/>
</dbReference>
<accession>A0A6J1SEP0</accession>
<evidence type="ECO:0000256" key="1">
    <source>
        <dbReference type="ARBA" id="ARBA00022614"/>
    </source>
</evidence>
<reference evidence="5" key="1">
    <citation type="submission" date="2025-08" db="UniProtKB">
        <authorList>
            <consortium name="RefSeq"/>
        </authorList>
    </citation>
    <scope>IDENTIFICATION</scope>
    <source>
        <tissue evidence="5">Whole organism</tissue>
    </source>
</reference>
<dbReference type="RefSeq" id="XP_026279163.1">
    <property type="nucleotide sequence ID" value="XM_026423378.2"/>
</dbReference>
<sequence length="468" mass="52501">MAQKINDYPVPGEAAAGDCNHTVINKQCEKKAKGELCLDLSNQSLSEVSLDIATKPQHLQFLFLQSNLIKRLPTNFFLGLPNLRHLDLRENKLFEIPTSIAGHDSLEVLLLQNNKLPALPCELGQVPRLRKLQFSGNPISWPPITILSKGLDTILSFLRGAYMEQLSQGVVDIIPKANDYECTKDGEDCVNIASSDATNSSQSQTSLSLYGEKFVPQSSILFESLKERRSKPNAQELKEKSVNKLILLQGNSKQLKNRGPTLKTNTSTKDIKGPSLQPIISAGHAQAIMNGQSFPLGYRKRTASPSTTKIYKTLLKKLWLNQLKCVLQSQDQALQKQKTSEALKQWRQEARALKESASHHNWSGIQFPYDFDSNHLKMMTRSGWQMFQNKSLEKRGHEKPKESCIRAMGLQDKINQILLTFEEIDSSKCTSLPQSNNTDSSTQCKLLAEEMKRISDLQKAVQALRLSI</sequence>
<dbReference type="Gene3D" id="3.80.10.10">
    <property type="entry name" value="Ribonuclease Inhibitor"/>
    <property type="match status" value="1"/>
</dbReference>
<keyword evidence="3" id="KW-0677">Repeat</keyword>
<dbReference type="AlphaFoldDB" id="A0A6J1SEP0"/>
<dbReference type="PANTHER" id="PTHR24373">
    <property type="entry name" value="SLIT RELATED LEUCINE-RICH REPEAT NEURONAL PROTEIN"/>
    <property type="match status" value="1"/>
</dbReference>
<gene>
    <name evidence="5" type="primary">LOC113207023</name>
</gene>
<protein>
    <submittedName>
        <fullName evidence="5">Leucine-rich repeat-containing protein 27-like</fullName>
    </submittedName>
</protein>
<keyword evidence="2" id="KW-0732">Signal</keyword>
<dbReference type="Pfam" id="PF13855">
    <property type="entry name" value="LRR_8"/>
    <property type="match status" value="1"/>
</dbReference>
<dbReference type="SMART" id="SM00369">
    <property type="entry name" value="LRR_TYP"/>
    <property type="match status" value="3"/>
</dbReference>
<dbReference type="InterPro" id="IPR050328">
    <property type="entry name" value="Dev_Immune_Receptor"/>
</dbReference>
<keyword evidence="4" id="KW-1185">Reference proteome</keyword>